<dbReference type="Proteomes" id="UP000264071">
    <property type="component" value="Unassembled WGS sequence"/>
</dbReference>
<reference evidence="3 4" key="1">
    <citation type="journal article" date="2018" name="Nat. Biotechnol.">
        <title>A standardized bacterial taxonomy based on genome phylogeny substantially revises the tree of life.</title>
        <authorList>
            <person name="Parks D.H."/>
            <person name="Chuvochina M."/>
            <person name="Waite D.W."/>
            <person name="Rinke C."/>
            <person name="Skarshewski A."/>
            <person name="Chaumeil P.A."/>
            <person name="Hugenholtz P."/>
        </authorList>
    </citation>
    <scope>NUCLEOTIDE SEQUENCE [LARGE SCALE GENOMIC DNA]</scope>
    <source>
        <strain evidence="3">UBA8844</strain>
    </source>
</reference>
<dbReference type="InterPro" id="IPR051783">
    <property type="entry name" value="NAD(P)-dependent_oxidoreduct"/>
</dbReference>
<evidence type="ECO:0000313" key="4">
    <source>
        <dbReference type="Proteomes" id="UP000264071"/>
    </source>
</evidence>
<dbReference type="PANTHER" id="PTHR48079">
    <property type="entry name" value="PROTEIN YEEZ"/>
    <property type="match status" value="1"/>
</dbReference>
<feature type="compositionally biased region" description="Low complexity" evidence="1">
    <location>
        <begin position="31"/>
        <end position="50"/>
    </location>
</feature>
<dbReference type="InterPro" id="IPR036291">
    <property type="entry name" value="NAD(P)-bd_dom_sf"/>
</dbReference>
<accession>A0A3D4V9Z3</accession>
<evidence type="ECO:0000313" key="3">
    <source>
        <dbReference type="EMBL" id="HCT57458.1"/>
    </source>
</evidence>
<organism evidence="3 4">
    <name type="scientific">Gemmatimonas aurantiaca</name>
    <dbReference type="NCBI Taxonomy" id="173480"/>
    <lineage>
        <taxon>Bacteria</taxon>
        <taxon>Pseudomonadati</taxon>
        <taxon>Gemmatimonadota</taxon>
        <taxon>Gemmatimonadia</taxon>
        <taxon>Gemmatimonadales</taxon>
        <taxon>Gemmatimonadaceae</taxon>
        <taxon>Gemmatimonas</taxon>
    </lineage>
</organism>
<dbReference type="PANTHER" id="PTHR48079:SF6">
    <property type="entry name" value="NAD(P)-BINDING DOMAIN-CONTAINING PROTEIN-RELATED"/>
    <property type="match status" value="1"/>
</dbReference>
<dbReference type="GO" id="GO:0004029">
    <property type="term" value="F:aldehyde dehydrogenase (NAD+) activity"/>
    <property type="evidence" value="ECO:0007669"/>
    <property type="project" value="TreeGrafter"/>
</dbReference>
<dbReference type="EMBL" id="DPIY01000009">
    <property type="protein sequence ID" value="HCT57458.1"/>
    <property type="molecule type" value="Genomic_DNA"/>
</dbReference>
<dbReference type="Pfam" id="PF01370">
    <property type="entry name" value="Epimerase"/>
    <property type="match status" value="1"/>
</dbReference>
<sequence length="314" mass="33203">MRARIVLLGPGWLGAATARHLSARGHQVWTISRRGSTTPTTPTTSPAADSARSEPDVSPLAPIAIAADLLAPTAMEMLHHLLPETADHLVVCVAPAFARGEDAAVYPQLAASAALLATHLRVRSVVYVSSTGIYDRTDGSDVDESSTITPDSPRVRALHDAELAIRQASGPHCAVQILRATGLYGPGRDPASRFTAMASHIDAAADGAWCNFVWRDDVVSAITHLISRQTPTLFEIFNCADGHPVRAGAITAALTSAVPVIGISATPRRTRSNQRVRIDRLQATGWTPSVSSIFHGLALLGHHVQPSAAQEPTT</sequence>
<gene>
    <name evidence="3" type="ORF">DGD08_09680</name>
</gene>
<name>A0A3D4V9Z3_9BACT</name>
<evidence type="ECO:0000259" key="2">
    <source>
        <dbReference type="Pfam" id="PF01370"/>
    </source>
</evidence>
<protein>
    <recommendedName>
        <fullName evidence="2">NAD-dependent epimerase/dehydratase domain-containing protein</fullName>
    </recommendedName>
</protein>
<feature type="domain" description="NAD-dependent epimerase/dehydratase" evidence="2">
    <location>
        <begin position="10"/>
        <end position="238"/>
    </location>
</feature>
<dbReference type="OMA" id="HINAWVH"/>
<dbReference type="AlphaFoldDB" id="A0A3D4V9Z3"/>
<dbReference type="GO" id="GO:0005737">
    <property type="term" value="C:cytoplasm"/>
    <property type="evidence" value="ECO:0007669"/>
    <property type="project" value="TreeGrafter"/>
</dbReference>
<feature type="region of interest" description="Disordered" evidence="1">
    <location>
        <begin position="31"/>
        <end position="56"/>
    </location>
</feature>
<dbReference type="Gene3D" id="3.40.50.720">
    <property type="entry name" value="NAD(P)-binding Rossmann-like Domain"/>
    <property type="match status" value="1"/>
</dbReference>
<dbReference type="SUPFAM" id="SSF51735">
    <property type="entry name" value="NAD(P)-binding Rossmann-fold domains"/>
    <property type="match status" value="1"/>
</dbReference>
<dbReference type="InterPro" id="IPR001509">
    <property type="entry name" value="Epimerase_deHydtase"/>
</dbReference>
<comment type="caution">
    <text evidence="3">The sequence shown here is derived from an EMBL/GenBank/DDBJ whole genome shotgun (WGS) entry which is preliminary data.</text>
</comment>
<proteinExistence type="predicted"/>
<evidence type="ECO:0000256" key="1">
    <source>
        <dbReference type="SAM" id="MobiDB-lite"/>
    </source>
</evidence>